<reference evidence="2 3" key="1">
    <citation type="submission" date="2016-11" db="EMBL/GenBank/DDBJ databases">
        <authorList>
            <person name="Jaros S."/>
            <person name="Januszkiewicz K."/>
            <person name="Wedrychowicz H."/>
        </authorList>
    </citation>
    <scope>NUCLEOTIDE SEQUENCE [LARGE SCALE GENOMIC DNA]</scope>
    <source>
        <strain evidence="2 3">DSM 21758</strain>
    </source>
</reference>
<dbReference type="EMBL" id="FQZB01000013">
    <property type="protein sequence ID" value="SHK10274.1"/>
    <property type="molecule type" value="Genomic_DNA"/>
</dbReference>
<proteinExistence type="predicted"/>
<dbReference type="InterPro" id="IPR025668">
    <property type="entry name" value="Tnp_DDE_dom"/>
</dbReference>
<dbReference type="Proteomes" id="UP000184310">
    <property type="component" value="Unassembled WGS sequence"/>
</dbReference>
<evidence type="ECO:0000313" key="3">
    <source>
        <dbReference type="Proteomes" id="UP000184310"/>
    </source>
</evidence>
<evidence type="ECO:0000313" key="2">
    <source>
        <dbReference type="EMBL" id="SHK10274.1"/>
    </source>
</evidence>
<dbReference type="Pfam" id="PF13701">
    <property type="entry name" value="DDE_Tnp_1_4"/>
    <property type="match status" value="1"/>
</dbReference>
<dbReference type="AlphaFoldDB" id="A0A1M6PQM6"/>
<name>A0A1M6PQM6_9CLOT</name>
<keyword evidence="3" id="KW-1185">Reference proteome</keyword>
<accession>A0A1M6PQM6</accession>
<evidence type="ECO:0000259" key="1">
    <source>
        <dbReference type="Pfam" id="PF13701"/>
    </source>
</evidence>
<feature type="domain" description="Transposase DDE" evidence="1">
    <location>
        <begin position="2"/>
        <end position="129"/>
    </location>
</feature>
<gene>
    <name evidence="2" type="ORF">SAMN02745163_03231</name>
</gene>
<organism evidence="2 3">
    <name type="scientific">Clostridium cavendishii DSM 21758</name>
    <dbReference type="NCBI Taxonomy" id="1121302"/>
    <lineage>
        <taxon>Bacteria</taxon>
        <taxon>Bacillati</taxon>
        <taxon>Bacillota</taxon>
        <taxon>Clostridia</taxon>
        <taxon>Eubacteriales</taxon>
        <taxon>Clostridiaceae</taxon>
        <taxon>Clostridium</taxon>
    </lineage>
</organism>
<protein>
    <submittedName>
        <fullName evidence="2">Transposase DDE domain group 1</fullName>
    </submittedName>
</protein>
<sequence>MPEQILIDLNSTNCKTYGNQYASNYNYHYSSNGYHPLLAFDRLTGNCIKAELRSGNVYTSRQVTRFLGPILKKYVNKYKFVFRFVRADSSFATLELYNFIEDNNTFYTIRLKAYKTLYTKASEITDIMIRECKDNIYDYKVLY</sequence>